<protein>
    <submittedName>
        <fullName evidence="2">Ig-like domain repeat protein</fullName>
    </submittedName>
</protein>
<feature type="domain" description="Bacterial Ig-like" evidence="1">
    <location>
        <begin position="869"/>
        <end position="957"/>
    </location>
</feature>
<feature type="domain" description="Bacterial Ig-like" evidence="1">
    <location>
        <begin position="490"/>
        <end position="575"/>
    </location>
</feature>
<evidence type="ECO:0000259" key="1">
    <source>
        <dbReference type="Pfam" id="PF16640"/>
    </source>
</evidence>
<reference evidence="3" key="1">
    <citation type="journal article" date="2019" name="Int. J. Syst. Evol. Microbiol.">
        <title>The Global Catalogue of Microorganisms (GCM) 10K type strain sequencing project: providing services to taxonomists for standard genome sequencing and annotation.</title>
        <authorList>
            <consortium name="The Broad Institute Genomics Platform"/>
            <consortium name="The Broad Institute Genome Sequencing Center for Infectious Disease"/>
            <person name="Wu L."/>
            <person name="Ma J."/>
        </authorList>
    </citation>
    <scope>NUCLEOTIDE SEQUENCE [LARGE SCALE GENOMIC DNA]</scope>
    <source>
        <strain evidence="3">JCM 12763</strain>
    </source>
</reference>
<dbReference type="InterPro" id="IPR032109">
    <property type="entry name" value="Big_3_5"/>
</dbReference>
<dbReference type="Proteomes" id="UP001596242">
    <property type="component" value="Unassembled WGS sequence"/>
</dbReference>
<feature type="domain" description="Bacterial Ig-like" evidence="1">
    <location>
        <begin position="202"/>
        <end position="289"/>
    </location>
</feature>
<evidence type="ECO:0000313" key="3">
    <source>
        <dbReference type="Proteomes" id="UP001596242"/>
    </source>
</evidence>
<feature type="domain" description="Bacterial Ig-like" evidence="1">
    <location>
        <begin position="298"/>
        <end position="384"/>
    </location>
</feature>
<dbReference type="RefSeq" id="WP_386401135.1">
    <property type="nucleotide sequence ID" value="NZ_JBHSPT010000056.1"/>
</dbReference>
<keyword evidence="3" id="KW-1185">Reference proteome</keyword>
<comment type="caution">
    <text evidence="2">The sequence shown here is derived from an EMBL/GenBank/DDBJ whole genome shotgun (WGS) entry which is preliminary data.</text>
</comment>
<dbReference type="Gene3D" id="2.60.40.10">
    <property type="entry name" value="Immunoglobulins"/>
    <property type="match status" value="11"/>
</dbReference>
<dbReference type="InterPro" id="IPR013783">
    <property type="entry name" value="Ig-like_fold"/>
</dbReference>
<feature type="domain" description="Bacterial Ig-like" evidence="1">
    <location>
        <begin position="679"/>
        <end position="766"/>
    </location>
</feature>
<feature type="domain" description="Bacterial Ig-like" evidence="1">
    <location>
        <begin position="107"/>
        <end position="194"/>
    </location>
</feature>
<dbReference type="Pfam" id="PF16640">
    <property type="entry name" value="Big_3_5"/>
    <property type="match status" value="10"/>
</dbReference>
<feature type="non-terminal residue" evidence="2">
    <location>
        <position position="1019"/>
    </location>
</feature>
<evidence type="ECO:0000313" key="2">
    <source>
        <dbReference type="EMBL" id="MFC6058406.1"/>
    </source>
</evidence>
<dbReference type="EMBL" id="JBHSPT010000056">
    <property type="protein sequence ID" value="MFC6058406.1"/>
    <property type="molecule type" value="Genomic_DNA"/>
</dbReference>
<gene>
    <name evidence="2" type="ORF">ACFP50_24020</name>
</gene>
<organism evidence="2 3">
    <name type="scientific">Streptomyces pratens</name>
    <dbReference type="NCBI Taxonomy" id="887456"/>
    <lineage>
        <taxon>Bacteria</taxon>
        <taxon>Bacillati</taxon>
        <taxon>Actinomycetota</taxon>
        <taxon>Actinomycetes</taxon>
        <taxon>Kitasatosporales</taxon>
        <taxon>Streptomycetaceae</taxon>
        <taxon>Streptomyces</taxon>
    </lineage>
</organism>
<feature type="domain" description="Bacterial Ig-like" evidence="1">
    <location>
        <begin position="8"/>
        <end position="99"/>
    </location>
</feature>
<accession>A0ABW1M4V9</accession>
<sequence length="1019" mass="97934">MASSITTLTSSPNPSVCGESVTFTVQVSPVPPETTTPTGTVSVVISDDGPTLVGTLDAAGQTQVTIGDLSVNTHQAIAAYSGDSTFDPSSSGLVNQVVNAAPTTTVVTASPNPSVCGETVTLCATVTIDPPGTGTPTGTVTFTGPGGLNQTAVLDGSGHACVTTAVLSTGTVTVTYGGDDCAASSTGSVDVTVNQADTTTVVTASPDSSVCGQPVTLCATVTIEPPGVGVPTGTVTFTGPGGFSQTAVLDPAGQVCVTTGSLVTGTVTAAYNGDSCAAPSTGTVDVTVNEALTNIDVTVTPDPSVCGQSVTVCATVTTQSPGSGTPTGTVTFTADGGLNQTVPLDAGGQACVTTTTLVTGEVSAVYNGEGPCFAGSAEAVAVTVDQATTTTSVTAIPDPSVCGELVTVCATVTIDPPGSGTPTGTVTFTGPGGLNQTVTLDATGEACTTTTALATGTITATYNGDSCALSSTGSTDVTVNPADTTTTLAVTPDPSVCGQSVTFCATVTTDAPGSGVPTGTVTFTAPGGFSQTAVLGPTGQACVTTTTLTTGTVTAVYNGAACFNPSTGTADVTVNEASTTTVVTATPNPSVCGQTVSLCATVTTDPPGSGTPTGTVTFTGPGGLNQTVALNDVGQACLTTTSLSTGTVTATYNGEGPCFAGSSGTVAVTVGPADTTTTVTAVPDPSVCGELVTVCASVTVDPPGSGTPTGTVTFTGPGGLNQTVTLDAAGGACLTTTSLETGTITATYNGSSCANPSTGTVDVTVNQVATTTTVTATPVPAVCGQTVTFCASVTVDPPGSGTPTGTVTFTGPGGLNQTVPLNASGQACFTAPATLSGTVTATYNGDDCAAPSTGTVDVTVNEALTTTVVTATPDPSVCGQTVKLCATVTTNAPGSGTPTGTVTFTGPGGLNQTVSLDPSGKACLNTTTLASGTVTAVYNGEGPCFAASSDAVTVTVNPASTSTAVSLTPNPSVCGQSVTVCATVTTNAPGSGTPTGTVTFTGPGGLNQTVPLNASGQAC</sequence>
<feature type="domain" description="Bacterial Ig-like" evidence="1">
    <location>
        <begin position="774"/>
        <end position="861"/>
    </location>
</feature>
<feature type="domain" description="Bacterial Ig-like" evidence="1">
    <location>
        <begin position="394"/>
        <end position="480"/>
    </location>
</feature>
<feature type="domain" description="Bacterial Ig-like" evidence="1">
    <location>
        <begin position="583"/>
        <end position="670"/>
    </location>
</feature>
<proteinExistence type="predicted"/>
<name>A0ABW1M4V9_9ACTN</name>